<comment type="caution">
    <text evidence="2">The sequence shown here is derived from an EMBL/GenBank/DDBJ whole genome shotgun (WGS) entry which is preliminary data.</text>
</comment>
<feature type="region of interest" description="Disordered" evidence="1">
    <location>
        <begin position="1"/>
        <end position="42"/>
    </location>
</feature>
<organism evidence="2 3">
    <name type="scientific">Portunus trituberculatus</name>
    <name type="common">Swimming crab</name>
    <name type="synonym">Neptunus trituberculatus</name>
    <dbReference type="NCBI Taxonomy" id="210409"/>
    <lineage>
        <taxon>Eukaryota</taxon>
        <taxon>Metazoa</taxon>
        <taxon>Ecdysozoa</taxon>
        <taxon>Arthropoda</taxon>
        <taxon>Crustacea</taxon>
        <taxon>Multicrustacea</taxon>
        <taxon>Malacostraca</taxon>
        <taxon>Eumalacostraca</taxon>
        <taxon>Eucarida</taxon>
        <taxon>Decapoda</taxon>
        <taxon>Pleocyemata</taxon>
        <taxon>Brachyura</taxon>
        <taxon>Eubrachyura</taxon>
        <taxon>Portunoidea</taxon>
        <taxon>Portunidae</taxon>
        <taxon>Portuninae</taxon>
        <taxon>Portunus</taxon>
    </lineage>
</organism>
<reference evidence="2 3" key="1">
    <citation type="submission" date="2019-05" db="EMBL/GenBank/DDBJ databases">
        <title>Another draft genome of Portunus trituberculatus and its Hox gene families provides insights of decapod evolution.</title>
        <authorList>
            <person name="Jeong J.-H."/>
            <person name="Song I."/>
            <person name="Kim S."/>
            <person name="Choi T."/>
            <person name="Kim D."/>
            <person name="Ryu S."/>
            <person name="Kim W."/>
        </authorList>
    </citation>
    <scope>NUCLEOTIDE SEQUENCE [LARGE SCALE GENOMIC DNA]</scope>
    <source>
        <tissue evidence="2">Muscle</tissue>
    </source>
</reference>
<name>A0A5B7G3A5_PORTR</name>
<proteinExistence type="predicted"/>
<gene>
    <name evidence="2" type="ORF">E2C01_047312</name>
</gene>
<keyword evidence="3" id="KW-1185">Reference proteome</keyword>
<dbReference type="EMBL" id="VSRR010011609">
    <property type="protein sequence ID" value="MPC53422.1"/>
    <property type="molecule type" value="Genomic_DNA"/>
</dbReference>
<evidence type="ECO:0000256" key="1">
    <source>
        <dbReference type="SAM" id="MobiDB-lite"/>
    </source>
</evidence>
<evidence type="ECO:0000313" key="3">
    <source>
        <dbReference type="Proteomes" id="UP000324222"/>
    </source>
</evidence>
<accession>A0A5B7G3A5</accession>
<sequence length="64" mass="6798">MLFSGEETGLQGSTSPTEKQVAATNCDYKSKRNSPSSVGRALGAQRYVEAVSRGGCCRSHSTTR</sequence>
<evidence type="ECO:0000313" key="2">
    <source>
        <dbReference type="EMBL" id="MPC53422.1"/>
    </source>
</evidence>
<protein>
    <submittedName>
        <fullName evidence="2">Uncharacterized protein</fullName>
    </submittedName>
</protein>
<dbReference type="Proteomes" id="UP000324222">
    <property type="component" value="Unassembled WGS sequence"/>
</dbReference>
<dbReference type="AlphaFoldDB" id="A0A5B7G3A5"/>